<dbReference type="PANTHER" id="PTHR46797:SF23">
    <property type="entry name" value="HTH-TYPE TRANSCRIPTIONAL REGULATOR SUTR"/>
    <property type="match status" value="1"/>
</dbReference>
<feature type="domain" description="HTH cro/C1-type" evidence="5">
    <location>
        <begin position="10"/>
        <end position="64"/>
    </location>
</feature>
<organism evidence="6 7">
    <name type="scientific">Corynebacterium mendelii</name>
    <dbReference type="NCBI Taxonomy" id="2765362"/>
    <lineage>
        <taxon>Bacteria</taxon>
        <taxon>Bacillati</taxon>
        <taxon>Actinomycetota</taxon>
        <taxon>Actinomycetes</taxon>
        <taxon>Mycobacteriales</taxon>
        <taxon>Corynebacteriaceae</taxon>
        <taxon>Corynebacterium</taxon>
    </lineage>
</organism>
<evidence type="ECO:0000256" key="3">
    <source>
        <dbReference type="ARBA" id="ARBA00023125"/>
    </source>
</evidence>
<dbReference type="SUPFAM" id="SSF47413">
    <property type="entry name" value="lambda repressor-like DNA-binding domains"/>
    <property type="match status" value="1"/>
</dbReference>
<dbReference type="Gene3D" id="1.10.260.40">
    <property type="entry name" value="lambda repressor-like DNA-binding domains"/>
    <property type="match status" value="1"/>
</dbReference>
<keyword evidence="2" id="KW-0805">Transcription regulation</keyword>
<dbReference type="SMART" id="SM00530">
    <property type="entry name" value="HTH_XRE"/>
    <property type="match status" value="1"/>
</dbReference>
<dbReference type="InterPro" id="IPR026281">
    <property type="entry name" value="HTH_RamB"/>
</dbReference>
<protein>
    <submittedName>
        <fullName evidence="6">DUF2083 domain-containing protein</fullName>
    </submittedName>
</protein>
<dbReference type="Proteomes" id="UP000664332">
    <property type="component" value="Unassembled WGS sequence"/>
</dbReference>
<dbReference type="InterPro" id="IPR050807">
    <property type="entry name" value="TransReg_Diox_bact_type"/>
</dbReference>
<dbReference type="Pfam" id="PF09856">
    <property type="entry name" value="ScfRs"/>
    <property type="match status" value="1"/>
</dbReference>
<dbReference type="PROSITE" id="PS50943">
    <property type="entry name" value="HTH_CROC1"/>
    <property type="match status" value="1"/>
</dbReference>
<dbReference type="GO" id="GO:0003677">
    <property type="term" value="F:DNA binding"/>
    <property type="evidence" value="ECO:0007669"/>
    <property type="project" value="UniProtKB-KW"/>
</dbReference>
<name>A0A939DYY1_9CORY</name>
<dbReference type="RefSeq" id="WP_207118534.1">
    <property type="nucleotide sequence ID" value="NZ_JAFLEQ010000008.1"/>
</dbReference>
<evidence type="ECO:0000259" key="5">
    <source>
        <dbReference type="PROSITE" id="PS50943"/>
    </source>
</evidence>
<keyword evidence="7" id="KW-1185">Reference proteome</keyword>
<dbReference type="InterPro" id="IPR001387">
    <property type="entry name" value="Cro/C1-type_HTH"/>
</dbReference>
<evidence type="ECO:0000256" key="1">
    <source>
        <dbReference type="ARBA" id="ARBA00007227"/>
    </source>
</evidence>
<dbReference type="PANTHER" id="PTHR46797">
    <property type="entry name" value="HTH-TYPE TRANSCRIPTIONAL REGULATOR"/>
    <property type="match status" value="1"/>
</dbReference>
<sequence length="462" mass="50773">MDKIYAGSRLKQLRQERGLNQAELAQALGLSASYVNQIEHDVRPVTVPVLLKVTEVFGIDPTFVSRDSNSRLIGEVREVLTDPEIRLDPGRVEEMIRVAADHPALAHVLVDLHTRLRNVREAEVFSGHSNAAPQALPHEEVRDFFYAHRNYFDSIDTACEQIACEMGHSGMPGGLADRLTDRLFHHGITTTVAPQPTGFLHRFDRATNQIILTAGLSEGQRAFRLAAELALVELSGLVNDQLDSHHFSAPGARPLALKGLASYAAAATIMPYRDFLARADGCGYDIEQLEAMTGLNYETVAHRLSTLQRPGREGVPFTFVRVDRAGNMSKRQSATGLHLGRAGGTCPLWNVYKTFTNPGEIMRQFTRMPDGGSYLWISRTVRHHRSSFAEPGKIFAVGLGCEARHAHRTVYATGLDFTDPAAATPIGPGCRTCSRTDCSQRAFPAVGQTITVDPHTSRVAPY</sequence>
<evidence type="ECO:0000313" key="7">
    <source>
        <dbReference type="Proteomes" id="UP000664332"/>
    </source>
</evidence>
<dbReference type="Pfam" id="PF01381">
    <property type="entry name" value="HTH_3"/>
    <property type="match status" value="1"/>
</dbReference>
<dbReference type="GO" id="GO:0003700">
    <property type="term" value="F:DNA-binding transcription factor activity"/>
    <property type="evidence" value="ECO:0007669"/>
    <property type="project" value="TreeGrafter"/>
</dbReference>
<dbReference type="CDD" id="cd00093">
    <property type="entry name" value="HTH_XRE"/>
    <property type="match status" value="1"/>
</dbReference>
<dbReference type="InterPro" id="IPR010359">
    <property type="entry name" value="IrrE_HExxH"/>
</dbReference>
<dbReference type="Pfam" id="PF06114">
    <property type="entry name" value="Peptidase_M78"/>
    <property type="match status" value="1"/>
</dbReference>
<evidence type="ECO:0000256" key="4">
    <source>
        <dbReference type="ARBA" id="ARBA00023163"/>
    </source>
</evidence>
<dbReference type="PIRSF" id="PIRSF019251">
    <property type="entry name" value="Rv0465c"/>
    <property type="match status" value="1"/>
</dbReference>
<dbReference type="EMBL" id="JAFLEQ010000008">
    <property type="protein sequence ID" value="MBN9643810.1"/>
    <property type="molecule type" value="Genomic_DNA"/>
</dbReference>
<keyword evidence="4" id="KW-0804">Transcription</keyword>
<dbReference type="InterPro" id="IPR010982">
    <property type="entry name" value="Lambda_DNA-bd_dom_sf"/>
</dbReference>
<keyword evidence="3" id="KW-0238">DNA-binding</keyword>
<reference evidence="6" key="1">
    <citation type="submission" date="2021-03" db="EMBL/GenBank/DDBJ databases">
        <authorList>
            <person name="Sun Q."/>
        </authorList>
    </citation>
    <scope>NUCLEOTIDE SEQUENCE</scope>
    <source>
        <strain evidence="6">CCM 8862</strain>
    </source>
</reference>
<comment type="similarity">
    <text evidence="1">Belongs to the short-chain fatty acyl-CoA assimilation regulator (ScfR) family.</text>
</comment>
<accession>A0A939DYY1</accession>
<evidence type="ECO:0000313" key="6">
    <source>
        <dbReference type="EMBL" id="MBN9643810.1"/>
    </source>
</evidence>
<dbReference type="InterPro" id="IPR018653">
    <property type="entry name" value="ScfR_C"/>
</dbReference>
<dbReference type="AlphaFoldDB" id="A0A939DYY1"/>
<gene>
    <name evidence="6" type="ORF">JZY06_04125</name>
</gene>
<comment type="caution">
    <text evidence="6">The sequence shown here is derived from an EMBL/GenBank/DDBJ whole genome shotgun (WGS) entry which is preliminary data.</text>
</comment>
<dbReference type="GO" id="GO:0005829">
    <property type="term" value="C:cytosol"/>
    <property type="evidence" value="ECO:0007669"/>
    <property type="project" value="TreeGrafter"/>
</dbReference>
<proteinExistence type="inferred from homology"/>
<evidence type="ECO:0000256" key="2">
    <source>
        <dbReference type="ARBA" id="ARBA00023015"/>
    </source>
</evidence>